<dbReference type="Proteomes" id="UP001234297">
    <property type="component" value="Chromosome 6"/>
</dbReference>
<sequence>MQGRNLRLQNPFLLLLPHSCRQTHNHSLHLNTIAFNSNSEITKYVTNATKYWNNFYKRHQNKFFKDRRYLQKDWSYYLSNDNSHSNQQKVVLEIGCGAGNTIFPLVAAFPNLFVHACDFSPHAIALVKAHEDFRADRVNAFVADVTVDDLDETVLRDSVDVVTLIFTLSAVCPSKMPFVLQNIRKVLKPNGHVLLRDYAIGDFAQVKLLEKNQLISENFYVRGDGTCAFYFSKDFLSTLFEMNGFSIMELSVYSREIENRSRKIVMDRRWIRGVFCKPHNLQPTLVPKPDDSLFPGSKSG</sequence>
<name>A0ACC2L0S0_PERAE</name>
<reference evidence="1 2" key="1">
    <citation type="journal article" date="2022" name="Hortic Res">
        <title>A haplotype resolved chromosomal level avocado genome allows analysis of novel avocado genes.</title>
        <authorList>
            <person name="Nath O."/>
            <person name="Fletcher S.J."/>
            <person name="Hayward A."/>
            <person name="Shaw L.M."/>
            <person name="Masouleh A.K."/>
            <person name="Furtado A."/>
            <person name="Henry R.J."/>
            <person name="Mitter N."/>
        </authorList>
    </citation>
    <scope>NUCLEOTIDE SEQUENCE [LARGE SCALE GENOMIC DNA]</scope>
    <source>
        <strain evidence="2">cv. Hass</strain>
    </source>
</reference>
<keyword evidence="2" id="KW-1185">Reference proteome</keyword>
<gene>
    <name evidence="1" type="ORF">MRB53_020337</name>
</gene>
<accession>A0ACC2L0S0</accession>
<comment type="caution">
    <text evidence="1">The sequence shown here is derived from an EMBL/GenBank/DDBJ whole genome shotgun (WGS) entry which is preliminary data.</text>
</comment>
<organism evidence="1 2">
    <name type="scientific">Persea americana</name>
    <name type="common">Avocado</name>
    <dbReference type="NCBI Taxonomy" id="3435"/>
    <lineage>
        <taxon>Eukaryota</taxon>
        <taxon>Viridiplantae</taxon>
        <taxon>Streptophyta</taxon>
        <taxon>Embryophyta</taxon>
        <taxon>Tracheophyta</taxon>
        <taxon>Spermatophyta</taxon>
        <taxon>Magnoliopsida</taxon>
        <taxon>Magnoliidae</taxon>
        <taxon>Laurales</taxon>
        <taxon>Lauraceae</taxon>
        <taxon>Persea</taxon>
    </lineage>
</organism>
<evidence type="ECO:0000313" key="2">
    <source>
        <dbReference type="Proteomes" id="UP001234297"/>
    </source>
</evidence>
<dbReference type="EMBL" id="CM056814">
    <property type="protein sequence ID" value="KAJ8627030.1"/>
    <property type="molecule type" value="Genomic_DNA"/>
</dbReference>
<proteinExistence type="predicted"/>
<evidence type="ECO:0000313" key="1">
    <source>
        <dbReference type="EMBL" id="KAJ8627030.1"/>
    </source>
</evidence>
<protein>
    <submittedName>
        <fullName evidence="1">Uncharacterized protein</fullName>
    </submittedName>
</protein>